<feature type="transmembrane region" description="Helical" evidence="5">
    <location>
        <begin position="213"/>
        <end position="231"/>
    </location>
</feature>
<keyword evidence="5" id="KW-1133">Transmembrane helix</keyword>
<comment type="caution">
    <text evidence="6">The sequence shown here is derived from an EMBL/GenBank/DDBJ whole genome shotgun (WGS) entry which is preliminary data.</text>
</comment>
<accession>A0A175W352</accession>
<keyword evidence="7" id="KW-1185">Reference proteome</keyword>
<dbReference type="VEuPathDB" id="FungiDB:MMYC01_205163"/>
<dbReference type="STRING" id="100816.A0A175W352"/>
<proteinExistence type="predicted"/>
<dbReference type="AlphaFoldDB" id="A0A175W352"/>
<dbReference type="PANTHER" id="PTHR12935">
    <property type="entry name" value="GAMMA-GLUTAMYLCYCLOTRANSFERASE"/>
    <property type="match status" value="1"/>
</dbReference>
<dbReference type="OrthoDB" id="2017317at2759"/>
<evidence type="ECO:0000256" key="3">
    <source>
        <dbReference type="PIRSR" id="PIRSR617939-1"/>
    </source>
</evidence>
<evidence type="ECO:0000256" key="4">
    <source>
        <dbReference type="PIRSR" id="PIRSR617939-2"/>
    </source>
</evidence>
<protein>
    <recommendedName>
        <fullName evidence="1">gamma-glutamylcyclotransferase</fullName>
        <ecNumber evidence="1">4.3.2.9</ecNumber>
    </recommendedName>
</protein>
<dbReference type="GO" id="GO:0003839">
    <property type="term" value="F:gamma-glutamylcyclotransferase activity"/>
    <property type="evidence" value="ECO:0007669"/>
    <property type="project" value="UniProtKB-EC"/>
</dbReference>
<reference evidence="6 7" key="1">
    <citation type="journal article" date="2016" name="Genome Announc.">
        <title>Genome Sequence of Madurella mycetomatis mm55, Isolated from a Human Mycetoma Case in Sudan.</title>
        <authorList>
            <person name="Smit S."/>
            <person name="Derks M.F."/>
            <person name="Bervoets S."/>
            <person name="Fahal A."/>
            <person name="van Leeuwen W."/>
            <person name="van Belkum A."/>
            <person name="van de Sande W.W."/>
        </authorList>
    </citation>
    <scope>NUCLEOTIDE SEQUENCE [LARGE SCALE GENOMIC DNA]</scope>
    <source>
        <strain evidence="7">mm55</strain>
    </source>
</reference>
<dbReference type="EMBL" id="LCTW02000137">
    <property type="protein sequence ID" value="KXX77995.1"/>
    <property type="molecule type" value="Genomic_DNA"/>
</dbReference>
<feature type="active site" description="Proton acceptor" evidence="3">
    <location>
        <position position="96"/>
    </location>
</feature>
<keyword evidence="2" id="KW-0456">Lyase</keyword>
<keyword evidence="5" id="KW-0472">Membrane</keyword>
<feature type="binding site" evidence="4">
    <location>
        <begin position="7"/>
        <end position="12"/>
    </location>
    <ligand>
        <name>substrate</name>
    </ligand>
</feature>
<feature type="transmembrane region" description="Helical" evidence="5">
    <location>
        <begin position="182"/>
        <end position="201"/>
    </location>
</feature>
<evidence type="ECO:0000256" key="5">
    <source>
        <dbReference type="SAM" id="Phobius"/>
    </source>
</evidence>
<evidence type="ECO:0000256" key="2">
    <source>
        <dbReference type="ARBA" id="ARBA00023239"/>
    </source>
</evidence>
<gene>
    <name evidence="6" type="ORF">MMYC01_205163</name>
</gene>
<sequence>MSEKVWYFAYGSNMSTAKFTGDRGIQPLAKIPVVVPGWVLVMSVPGLPYAEPAFGAVEAKEEKEDKCGANSNSRPDVQGVLYLITHRQYIQVTASEGGGTAYDAAQITAVPLLDADGRRFGSRIKALTLVAALTRYPRGRGSLRYMTLVLEGAKEAGLSEKYQDYLARQPHYQVPERGRAAVGARFFVAIFGPVMSGLEVLTKRTIGSDGLAPWWVIVLVRWVVLFLWLAHDYVFAPVFGRGDGLYGREVLEP</sequence>
<evidence type="ECO:0000313" key="7">
    <source>
        <dbReference type="Proteomes" id="UP000078237"/>
    </source>
</evidence>
<feature type="binding site" evidence="4">
    <location>
        <position position="145"/>
    </location>
    <ligand>
        <name>substrate</name>
    </ligand>
</feature>
<dbReference type="InterPro" id="IPR017939">
    <property type="entry name" value="G-Glutamylcylcotransferase"/>
</dbReference>
<name>A0A175W352_9PEZI</name>
<evidence type="ECO:0000256" key="1">
    <source>
        <dbReference type="ARBA" id="ARBA00012346"/>
    </source>
</evidence>
<dbReference type="PANTHER" id="PTHR12935:SF0">
    <property type="entry name" value="GAMMA-GLUTAMYLCYCLOTRANSFERASE"/>
    <property type="match status" value="1"/>
</dbReference>
<evidence type="ECO:0000313" key="6">
    <source>
        <dbReference type="EMBL" id="KXX77995.1"/>
    </source>
</evidence>
<keyword evidence="5" id="KW-0812">Transmembrane</keyword>
<dbReference type="EC" id="4.3.2.9" evidence="1"/>
<dbReference type="Proteomes" id="UP000078237">
    <property type="component" value="Unassembled WGS sequence"/>
</dbReference>
<organism evidence="6 7">
    <name type="scientific">Madurella mycetomatis</name>
    <dbReference type="NCBI Taxonomy" id="100816"/>
    <lineage>
        <taxon>Eukaryota</taxon>
        <taxon>Fungi</taxon>
        <taxon>Dikarya</taxon>
        <taxon>Ascomycota</taxon>
        <taxon>Pezizomycotina</taxon>
        <taxon>Sordariomycetes</taxon>
        <taxon>Sordariomycetidae</taxon>
        <taxon>Sordariales</taxon>
        <taxon>Sordariales incertae sedis</taxon>
        <taxon>Madurella</taxon>
    </lineage>
</organism>
<dbReference type="Gene3D" id="3.10.490.10">
    <property type="entry name" value="Gamma-glutamyl cyclotransferase-like"/>
    <property type="match status" value="1"/>
</dbReference>